<dbReference type="Proteomes" id="UP000286246">
    <property type="component" value="Unassembled WGS sequence"/>
</dbReference>
<sequence>MDQKQVKYPEESKTNYIKNQTTDLQLLEFEFAEKRIPATMLVFIPLLIFFTGIDILLISNLYTVNGDFKLLAATFIWTFFLVTVYRSFLWNLFGNTKVELKTDGLMIEKKGTFLTRPQKYDLNKVRNLKLVDYKFSFLNFLVSRGSLINLQTYGCITFNYENKEINFGGNISGDKAQEIVEIIQKRKGLL</sequence>
<comment type="caution">
    <text evidence="2">The sequence shown here is derived from an EMBL/GenBank/DDBJ whole genome shotgun (WGS) entry which is preliminary data.</text>
</comment>
<reference evidence="2 3" key="1">
    <citation type="submission" date="2018-09" db="EMBL/GenBank/DDBJ databases">
        <title>Genomic Encyclopedia of Type Strains, Phase III (KMG-III): the genomes of soil and plant-associated and newly described type strains.</title>
        <authorList>
            <person name="Whitman W."/>
        </authorList>
    </citation>
    <scope>NUCLEOTIDE SEQUENCE [LARGE SCALE GENOMIC DNA]</scope>
    <source>
        <strain evidence="2 3">CECT 7938</strain>
    </source>
</reference>
<name>A0A420BEY5_SPHD1</name>
<organism evidence="2 3">
    <name type="scientific">Sphingobacterium detergens</name>
    <dbReference type="NCBI Taxonomy" id="1145106"/>
    <lineage>
        <taxon>Bacteria</taxon>
        <taxon>Pseudomonadati</taxon>
        <taxon>Bacteroidota</taxon>
        <taxon>Sphingobacteriia</taxon>
        <taxon>Sphingobacteriales</taxon>
        <taxon>Sphingobacteriaceae</taxon>
        <taxon>Sphingobacterium</taxon>
    </lineage>
</organism>
<accession>A0A420BEY5</accession>
<feature type="transmembrane region" description="Helical" evidence="1">
    <location>
        <begin position="70"/>
        <end position="93"/>
    </location>
</feature>
<keyword evidence="1" id="KW-0812">Transmembrane</keyword>
<feature type="transmembrane region" description="Helical" evidence="1">
    <location>
        <begin position="38"/>
        <end position="58"/>
    </location>
</feature>
<dbReference type="AlphaFoldDB" id="A0A420BEY5"/>
<gene>
    <name evidence="2" type="ORF">DFQ12_0092</name>
</gene>
<protein>
    <submittedName>
        <fullName evidence="2">Uncharacterized protein</fullName>
    </submittedName>
</protein>
<dbReference type="EMBL" id="RAPY01000001">
    <property type="protein sequence ID" value="RKE55262.1"/>
    <property type="molecule type" value="Genomic_DNA"/>
</dbReference>
<keyword evidence="1" id="KW-0472">Membrane</keyword>
<evidence type="ECO:0000256" key="1">
    <source>
        <dbReference type="SAM" id="Phobius"/>
    </source>
</evidence>
<dbReference type="RefSeq" id="WP_120257066.1">
    <property type="nucleotide sequence ID" value="NZ_RAPY01000001.1"/>
</dbReference>
<keyword evidence="1" id="KW-1133">Transmembrane helix</keyword>
<keyword evidence="3" id="KW-1185">Reference proteome</keyword>
<evidence type="ECO:0000313" key="2">
    <source>
        <dbReference type="EMBL" id="RKE55262.1"/>
    </source>
</evidence>
<evidence type="ECO:0000313" key="3">
    <source>
        <dbReference type="Proteomes" id="UP000286246"/>
    </source>
</evidence>
<proteinExistence type="predicted"/>